<protein>
    <submittedName>
        <fullName evidence="2">Uncharacterized protein</fullName>
    </submittedName>
</protein>
<evidence type="ECO:0000313" key="2">
    <source>
        <dbReference type="WBParaSite" id="PDA_v2.g4281.t1"/>
    </source>
</evidence>
<name>A0A914QM09_9BILA</name>
<keyword evidence="1" id="KW-1185">Reference proteome</keyword>
<evidence type="ECO:0000313" key="1">
    <source>
        <dbReference type="Proteomes" id="UP000887578"/>
    </source>
</evidence>
<dbReference type="Proteomes" id="UP000887578">
    <property type="component" value="Unplaced"/>
</dbReference>
<dbReference type="AlphaFoldDB" id="A0A914QM09"/>
<dbReference type="WBParaSite" id="PDA_v2.g4281.t1">
    <property type="protein sequence ID" value="PDA_v2.g4281.t1"/>
    <property type="gene ID" value="PDA_v2.g4281"/>
</dbReference>
<proteinExistence type="predicted"/>
<sequence length="76" mass="8526">MEDGSPFVLHDSRTDNINEENYVGQINPLIPIMKEKFILSINAAIEVDPRNIFMAGNTAIIRFLTQCSNKIKFGGN</sequence>
<accession>A0A914QM09</accession>
<reference evidence="2" key="1">
    <citation type="submission" date="2022-11" db="UniProtKB">
        <authorList>
            <consortium name="WormBaseParasite"/>
        </authorList>
    </citation>
    <scope>IDENTIFICATION</scope>
</reference>
<organism evidence="1 2">
    <name type="scientific">Panagrolaimus davidi</name>
    <dbReference type="NCBI Taxonomy" id="227884"/>
    <lineage>
        <taxon>Eukaryota</taxon>
        <taxon>Metazoa</taxon>
        <taxon>Ecdysozoa</taxon>
        <taxon>Nematoda</taxon>
        <taxon>Chromadorea</taxon>
        <taxon>Rhabditida</taxon>
        <taxon>Tylenchina</taxon>
        <taxon>Panagrolaimomorpha</taxon>
        <taxon>Panagrolaimoidea</taxon>
        <taxon>Panagrolaimidae</taxon>
        <taxon>Panagrolaimus</taxon>
    </lineage>
</organism>